<dbReference type="PANTHER" id="PTHR43689:SF8">
    <property type="entry name" value="ALPHA_BETA-HYDROLASES SUPERFAMILY PROTEIN"/>
    <property type="match status" value="1"/>
</dbReference>
<name>A0A841CR64_9PSEU</name>
<accession>A0A841CR64</accession>
<comment type="caution">
    <text evidence="2">The sequence shown here is derived from an EMBL/GenBank/DDBJ whole genome shotgun (WGS) entry which is preliminary data.</text>
</comment>
<dbReference type="Gene3D" id="3.40.50.1820">
    <property type="entry name" value="alpha/beta hydrolase"/>
    <property type="match status" value="1"/>
</dbReference>
<proteinExistence type="predicted"/>
<dbReference type="Proteomes" id="UP000547510">
    <property type="component" value="Unassembled WGS sequence"/>
</dbReference>
<dbReference type="InterPro" id="IPR029058">
    <property type="entry name" value="AB_hydrolase_fold"/>
</dbReference>
<gene>
    <name evidence="2" type="ORF">FHS29_006004</name>
</gene>
<protein>
    <submittedName>
        <fullName evidence="2">Pimeloyl-ACP methyl ester carboxylesterase</fullName>
    </submittedName>
</protein>
<dbReference type="SUPFAM" id="SSF53474">
    <property type="entry name" value="alpha/beta-Hydrolases"/>
    <property type="match status" value="1"/>
</dbReference>
<evidence type="ECO:0000313" key="2">
    <source>
        <dbReference type="EMBL" id="MBB5959383.1"/>
    </source>
</evidence>
<dbReference type="PANTHER" id="PTHR43689">
    <property type="entry name" value="HYDROLASE"/>
    <property type="match status" value="1"/>
</dbReference>
<keyword evidence="3" id="KW-1185">Reference proteome</keyword>
<dbReference type="RefSeq" id="WP_184696237.1">
    <property type="nucleotide sequence ID" value="NZ_JACHJN010000011.1"/>
</dbReference>
<organism evidence="2 3">
    <name type="scientific">Saccharothrix tamanrassetensis</name>
    <dbReference type="NCBI Taxonomy" id="1051531"/>
    <lineage>
        <taxon>Bacteria</taxon>
        <taxon>Bacillati</taxon>
        <taxon>Actinomycetota</taxon>
        <taxon>Actinomycetes</taxon>
        <taxon>Pseudonocardiales</taxon>
        <taxon>Pseudonocardiaceae</taxon>
        <taxon>Saccharothrix</taxon>
    </lineage>
</organism>
<dbReference type="Pfam" id="PF00561">
    <property type="entry name" value="Abhydrolase_1"/>
    <property type="match status" value="1"/>
</dbReference>
<sequence length="276" mass="30074">MKTGTFASPEARERYFAAYRLAMALCPAPDEVSDVPTSFGTTRVYRFGHGVPLVLLPGLSATSAGWGAELGRYARDNAVYAVDTLGEPGHSVQTAPIRNAVDRGRWLDEVLAGLGLDLAHLVGASSGGWHVCAAAVHAPERIASISLIDPTGVTVGFGFGVVWRAALASLIRRDRAWRWFLRWAGGLDPERPDVRLVLAGIREYRAHLPPQLPFGEALREVRVPTLALFGGRNVVHDGVKAADRMRELVPHAEVELWPESGHRLDATEHVLAFVRR</sequence>
<dbReference type="GO" id="GO:0003824">
    <property type="term" value="F:catalytic activity"/>
    <property type="evidence" value="ECO:0007669"/>
    <property type="project" value="UniProtKB-ARBA"/>
</dbReference>
<dbReference type="EMBL" id="JACHJN010000011">
    <property type="protein sequence ID" value="MBB5959383.1"/>
    <property type="molecule type" value="Genomic_DNA"/>
</dbReference>
<feature type="domain" description="AB hydrolase-1" evidence="1">
    <location>
        <begin position="52"/>
        <end position="168"/>
    </location>
</feature>
<evidence type="ECO:0000259" key="1">
    <source>
        <dbReference type="Pfam" id="PF00561"/>
    </source>
</evidence>
<dbReference type="InterPro" id="IPR000073">
    <property type="entry name" value="AB_hydrolase_1"/>
</dbReference>
<dbReference type="AlphaFoldDB" id="A0A841CR64"/>
<reference evidence="2 3" key="1">
    <citation type="submission" date="2020-08" db="EMBL/GenBank/DDBJ databases">
        <title>Genomic Encyclopedia of Type Strains, Phase III (KMG-III): the genomes of soil and plant-associated and newly described type strains.</title>
        <authorList>
            <person name="Whitman W."/>
        </authorList>
    </citation>
    <scope>NUCLEOTIDE SEQUENCE [LARGE SCALE GENOMIC DNA]</scope>
    <source>
        <strain evidence="2 3">CECT 8640</strain>
    </source>
</reference>
<evidence type="ECO:0000313" key="3">
    <source>
        <dbReference type="Proteomes" id="UP000547510"/>
    </source>
</evidence>